<gene>
    <name evidence="2" type="ORF">AB0K36_06945</name>
</gene>
<evidence type="ECO:0000313" key="2">
    <source>
        <dbReference type="EMBL" id="MEV4680504.1"/>
    </source>
</evidence>
<dbReference type="RefSeq" id="WP_364589341.1">
    <property type="nucleotide sequence ID" value="NZ_JBFAQK010000006.1"/>
</dbReference>
<evidence type="ECO:0000313" key="3">
    <source>
        <dbReference type="Proteomes" id="UP001552521"/>
    </source>
</evidence>
<name>A0ABV3HPK4_9ACTN</name>
<keyword evidence="3" id="KW-1185">Reference proteome</keyword>
<accession>A0ABV3HPK4</accession>
<proteinExistence type="predicted"/>
<protein>
    <submittedName>
        <fullName evidence="2">Uncharacterized protein</fullName>
    </submittedName>
</protein>
<comment type="caution">
    <text evidence="2">The sequence shown here is derived from an EMBL/GenBank/DDBJ whole genome shotgun (WGS) entry which is preliminary data.</text>
</comment>
<reference evidence="2 3" key="1">
    <citation type="submission" date="2024-06" db="EMBL/GenBank/DDBJ databases">
        <title>The Natural Products Discovery Center: Release of the First 8490 Sequenced Strains for Exploring Actinobacteria Biosynthetic Diversity.</title>
        <authorList>
            <person name="Kalkreuter E."/>
            <person name="Kautsar S.A."/>
            <person name="Yang D."/>
            <person name="Bader C.D."/>
            <person name="Teijaro C.N."/>
            <person name="Fluegel L."/>
            <person name="Davis C.M."/>
            <person name="Simpson J.R."/>
            <person name="Lauterbach L."/>
            <person name="Steele A.D."/>
            <person name="Gui C."/>
            <person name="Meng S."/>
            <person name="Li G."/>
            <person name="Viehrig K."/>
            <person name="Ye F."/>
            <person name="Su P."/>
            <person name="Kiefer A.F."/>
            <person name="Nichols A."/>
            <person name="Cepeda A.J."/>
            <person name="Yan W."/>
            <person name="Fan B."/>
            <person name="Jiang Y."/>
            <person name="Adhikari A."/>
            <person name="Zheng C.-J."/>
            <person name="Schuster L."/>
            <person name="Cowan T.M."/>
            <person name="Smanski M.J."/>
            <person name="Chevrette M.G."/>
            <person name="De Carvalho L.P.S."/>
            <person name="Shen B."/>
        </authorList>
    </citation>
    <scope>NUCLEOTIDE SEQUENCE [LARGE SCALE GENOMIC DNA]</scope>
    <source>
        <strain evidence="2 3">NPDC049344</strain>
    </source>
</reference>
<feature type="region of interest" description="Disordered" evidence="1">
    <location>
        <begin position="39"/>
        <end position="66"/>
    </location>
</feature>
<dbReference type="Proteomes" id="UP001552521">
    <property type="component" value="Unassembled WGS sequence"/>
</dbReference>
<sequence>MAAITDVVVTGGCAGVTAAGGGAAPATAEFVAQATHRRAVRSNTAVDARSKAVGDQARPRRKGVDG</sequence>
<dbReference type="EMBL" id="JBFAQK010000006">
    <property type="protein sequence ID" value="MEV4680504.1"/>
    <property type="molecule type" value="Genomic_DNA"/>
</dbReference>
<evidence type="ECO:0000256" key="1">
    <source>
        <dbReference type="SAM" id="MobiDB-lite"/>
    </source>
</evidence>
<organism evidence="2 3">
    <name type="scientific">Streptomyces kurssanovii</name>
    <dbReference type="NCBI Taxonomy" id="67312"/>
    <lineage>
        <taxon>Bacteria</taxon>
        <taxon>Bacillati</taxon>
        <taxon>Actinomycetota</taxon>
        <taxon>Actinomycetes</taxon>
        <taxon>Kitasatosporales</taxon>
        <taxon>Streptomycetaceae</taxon>
        <taxon>Streptomyces</taxon>
    </lineage>
</organism>